<accession>A0A1K2ISD4</accession>
<gene>
    <name evidence="1" type="ORF">SAMN05216324_10992</name>
</gene>
<evidence type="ECO:0000313" key="2">
    <source>
        <dbReference type="Proteomes" id="UP000182034"/>
    </source>
</evidence>
<dbReference type="AlphaFoldDB" id="A0A1K2ISD4"/>
<dbReference type="OrthoDB" id="1247050at2"/>
<reference evidence="2" key="1">
    <citation type="submission" date="2016-10" db="EMBL/GenBank/DDBJ databases">
        <authorList>
            <person name="Varghese N."/>
            <person name="Submissions S."/>
        </authorList>
    </citation>
    <scope>NUCLEOTIDE SEQUENCE [LARGE SCALE GENOMIC DNA]</scope>
    <source>
        <strain evidence="2">SUR2</strain>
    </source>
</reference>
<dbReference type="EMBL" id="FPKW01000009">
    <property type="protein sequence ID" value="SFZ95349.1"/>
    <property type="molecule type" value="Genomic_DNA"/>
</dbReference>
<evidence type="ECO:0008006" key="3">
    <source>
        <dbReference type="Google" id="ProtNLM"/>
    </source>
</evidence>
<evidence type="ECO:0000313" key="1">
    <source>
        <dbReference type="EMBL" id="SFZ95349.1"/>
    </source>
</evidence>
<organism evidence="1 2">
    <name type="scientific">Chryseobacterium limigenitum</name>
    <dbReference type="NCBI Taxonomy" id="1612149"/>
    <lineage>
        <taxon>Bacteria</taxon>
        <taxon>Pseudomonadati</taxon>
        <taxon>Bacteroidota</taxon>
        <taxon>Flavobacteriia</taxon>
        <taxon>Flavobacteriales</taxon>
        <taxon>Weeksellaceae</taxon>
        <taxon>Chryseobacterium group</taxon>
        <taxon>Chryseobacterium</taxon>
    </lineage>
</organism>
<keyword evidence="2" id="KW-1185">Reference proteome</keyword>
<sequence length="283" mass="32150">MNKDLIKLFPSINNAILNHTPVILTPAPPSAKPVGCGIYLKTQKSRYLISAGHLLNIQDWKGLIVPSGGTKVLNLNGVLATTFQDGNQSDDIDFSLFKFSPRMNKHFDDQQWKFITPEQISTNHILDDEGYYFISGYPVSGVKKVAGKAEFKPIPVKFITETVDQKTYEKFGFNRDNFILVKYKRKVIPLNSNLPQITKELKGISGSGLWHVPDFNDKDENGISKYYLVGIMTENHKDKGFLVAVKIDFVTELIIQLFQDLSFEHTKFNITDKLREIIIDHDL</sequence>
<dbReference type="Proteomes" id="UP000182034">
    <property type="component" value="Unassembled WGS sequence"/>
</dbReference>
<protein>
    <recommendedName>
        <fullName evidence="3">Trypsin-like peptidase domain-containing protein</fullName>
    </recommendedName>
</protein>
<name>A0A1K2ISD4_9FLAO</name>
<dbReference type="RefSeq" id="WP_072410552.1">
    <property type="nucleotide sequence ID" value="NZ_FPKW01000009.1"/>
</dbReference>
<proteinExistence type="predicted"/>